<dbReference type="Proteomes" id="UP001190700">
    <property type="component" value="Unassembled WGS sequence"/>
</dbReference>
<organism evidence="1 2">
    <name type="scientific">Cymbomonas tetramitiformis</name>
    <dbReference type="NCBI Taxonomy" id="36881"/>
    <lineage>
        <taxon>Eukaryota</taxon>
        <taxon>Viridiplantae</taxon>
        <taxon>Chlorophyta</taxon>
        <taxon>Pyramimonadophyceae</taxon>
        <taxon>Pyramimonadales</taxon>
        <taxon>Pyramimonadaceae</taxon>
        <taxon>Cymbomonas</taxon>
    </lineage>
</organism>
<gene>
    <name evidence="1" type="ORF">CYMTET_35236</name>
</gene>
<accession>A0AAE0F9G2</accession>
<reference evidence="1 2" key="1">
    <citation type="journal article" date="2015" name="Genome Biol. Evol.">
        <title>Comparative Genomics of a Bacterivorous Green Alga Reveals Evolutionary Causalities and Consequences of Phago-Mixotrophic Mode of Nutrition.</title>
        <authorList>
            <person name="Burns J.A."/>
            <person name="Paasch A."/>
            <person name="Narechania A."/>
            <person name="Kim E."/>
        </authorList>
    </citation>
    <scope>NUCLEOTIDE SEQUENCE [LARGE SCALE GENOMIC DNA]</scope>
    <source>
        <strain evidence="1 2">PLY_AMNH</strain>
    </source>
</reference>
<dbReference type="EMBL" id="LGRX02022465">
    <property type="protein sequence ID" value="KAK3255577.1"/>
    <property type="molecule type" value="Genomic_DNA"/>
</dbReference>
<proteinExistence type="predicted"/>
<comment type="caution">
    <text evidence="1">The sequence shown here is derived from an EMBL/GenBank/DDBJ whole genome shotgun (WGS) entry which is preliminary data.</text>
</comment>
<protein>
    <submittedName>
        <fullName evidence="1">Uncharacterized protein</fullName>
    </submittedName>
</protein>
<keyword evidence="2" id="KW-1185">Reference proteome</keyword>
<evidence type="ECO:0000313" key="2">
    <source>
        <dbReference type="Proteomes" id="UP001190700"/>
    </source>
</evidence>
<sequence>MSFCSGEQLAEDVKGCHRFALAIFKGAPSHDKLAEMFDEQFWGDEITQEDLVTVGKSAIHMRGFIMKNQAPQLASFLTVSAWEDYISALQQFSKAGNCEAFRLGNWGNLGIKAEDLPGSCAENEGAGELEGCANRDCTGTSSLDLGDLPTHVVPVVEIRDFDEIVSRYLDCRPLDEPNAVPLFYDGHELSVPRATLLAAVQSSGAAELADLLRTEHAARFVGKLWEEASETTGQPFTFEEEQAISLNGFAVRFHILRRKQERSQRPRLLFELEFTPGAQGSTCRMHVSHMLPDEPPYRRRFDLVVQGTEGDLLTSAFHGGPTAYIRGLCAIGIDYVLASPDFQWLREEVEHVSPGEPLAVIDIWDVSLFQGSFEDTCSTEEGVTQLIYATQAIAKAYRFQLGELNRLRDGCGPGKLASMDYLGVMRRLESEKRFIGQPLFEADKVAEGAPEGPPVESAPPVALEIQTVAQFGVGTRA</sequence>
<name>A0AAE0F9G2_9CHLO</name>
<evidence type="ECO:0000313" key="1">
    <source>
        <dbReference type="EMBL" id="KAK3255577.1"/>
    </source>
</evidence>
<dbReference type="AlphaFoldDB" id="A0AAE0F9G2"/>